<evidence type="ECO:0000313" key="15">
    <source>
        <dbReference type="EMBL" id="PIO45805.1"/>
    </source>
</evidence>
<comment type="similarity">
    <text evidence="12">Belongs to the cytochrome b561 family.</text>
</comment>
<gene>
    <name evidence="15" type="ORF">B5P45_04480</name>
</gene>
<sequence>MSATAYSPIQKALHWTLFILILAIYGLTYGDSLFQRGDPTRDLAWWLHISFGLLLAGLVLWRVGLRLSKGAPRLPSSMGDAEQALAKAAHLALYALLIAIPLLGILLTWFRGDALSFFGWFTIPAPFSPDRDLARSIKGLHNLFANGILIIVGIHGFAALWHHFVRKDDILKRMLPAKSNLSPEPQNIQPSSPD</sequence>
<dbReference type="GO" id="GO:0005886">
    <property type="term" value="C:plasma membrane"/>
    <property type="evidence" value="ECO:0007669"/>
    <property type="project" value="UniProtKB-SubCell"/>
</dbReference>
<feature type="transmembrane region" description="Helical" evidence="13">
    <location>
        <begin position="43"/>
        <end position="63"/>
    </location>
</feature>
<evidence type="ECO:0000259" key="14">
    <source>
        <dbReference type="Pfam" id="PF01292"/>
    </source>
</evidence>
<keyword evidence="10" id="KW-0408">Iron</keyword>
<dbReference type="GO" id="GO:0022904">
    <property type="term" value="P:respiratory electron transport chain"/>
    <property type="evidence" value="ECO:0007669"/>
    <property type="project" value="InterPro"/>
</dbReference>
<dbReference type="InterPro" id="IPR052168">
    <property type="entry name" value="Cytochrome_b561_oxidase"/>
</dbReference>
<evidence type="ECO:0000256" key="7">
    <source>
        <dbReference type="ARBA" id="ARBA00022723"/>
    </source>
</evidence>
<evidence type="ECO:0000256" key="5">
    <source>
        <dbReference type="ARBA" id="ARBA00022617"/>
    </source>
</evidence>
<keyword evidence="6 13" id="KW-0812">Transmembrane</keyword>
<dbReference type="Proteomes" id="UP000232163">
    <property type="component" value="Unassembled WGS sequence"/>
</dbReference>
<evidence type="ECO:0000256" key="10">
    <source>
        <dbReference type="ARBA" id="ARBA00023004"/>
    </source>
</evidence>
<keyword evidence="4" id="KW-1003">Cell membrane</keyword>
<keyword evidence="7" id="KW-0479">Metal-binding</keyword>
<protein>
    <submittedName>
        <fullName evidence="15">Cytochrome B</fullName>
    </submittedName>
</protein>
<dbReference type="InterPro" id="IPR011577">
    <property type="entry name" value="Cyt_b561_bac/Ni-Hgenase"/>
</dbReference>
<dbReference type="InterPro" id="IPR016174">
    <property type="entry name" value="Di-haem_cyt_TM"/>
</dbReference>
<comment type="cofactor">
    <cofactor evidence="1">
        <name>heme b</name>
        <dbReference type="ChEBI" id="CHEBI:60344"/>
    </cofactor>
</comment>
<reference evidence="15 16" key="1">
    <citation type="journal article" date="2017" name="Int J Environ Stud">
        <title>Does the Miocene-Pliocene relict legume Oxytropis triphylla form nitrogen-fixing nodules with a combination of bacterial strains?</title>
        <authorList>
            <person name="Safronova V."/>
            <person name="Belimov A."/>
            <person name="Sazanova A."/>
            <person name="Kuznetsova I."/>
            <person name="Popova J."/>
            <person name="Andronov E."/>
            <person name="Verkhozina A."/>
            <person name="Tikhonovich I."/>
        </authorList>
    </citation>
    <scope>NUCLEOTIDE SEQUENCE [LARGE SCALE GENOMIC DNA]</scope>
    <source>
        <strain evidence="15 16">Tri-38</strain>
    </source>
</reference>
<evidence type="ECO:0000256" key="4">
    <source>
        <dbReference type="ARBA" id="ARBA00022475"/>
    </source>
</evidence>
<accession>A0A2N9W237</accession>
<keyword evidence="3" id="KW-0813">Transport</keyword>
<dbReference type="GO" id="GO:0009055">
    <property type="term" value="F:electron transfer activity"/>
    <property type="evidence" value="ECO:0007669"/>
    <property type="project" value="InterPro"/>
</dbReference>
<evidence type="ECO:0000256" key="13">
    <source>
        <dbReference type="SAM" id="Phobius"/>
    </source>
</evidence>
<evidence type="ECO:0000256" key="9">
    <source>
        <dbReference type="ARBA" id="ARBA00022989"/>
    </source>
</evidence>
<dbReference type="OrthoDB" id="7280471at2"/>
<evidence type="ECO:0000256" key="8">
    <source>
        <dbReference type="ARBA" id="ARBA00022982"/>
    </source>
</evidence>
<dbReference type="PANTHER" id="PTHR30529">
    <property type="entry name" value="CYTOCHROME B561"/>
    <property type="match status" value="1"/>
</dbReference>
<dbReference type="RefSeq" id="WP_099998548.1">
    <property type="nucleotide sequence ID" value="NZ_CP017940.1"/>
</dbReference>
<dbReference type="AlphaFoldDB" id="A0A2N9W237"/>
<evidence type="ECO:0000256" key="12">
    <source>
        <dbReference type="ARBA" id="ARBA00037975"/>
    </source>
</evidence>
<feature type="transmembrane region" description="Helical" evidence="13">
    <location>
        <begin position="12"/>
        <end position="31"/>
    </location>
</feature>
<keyword evidence="16" id="KW-1185">Reference proteome</keyword>
<evidence type="ECO:0000256" key="11">
    <source>
        <dbReference type="ARBA" id="ARBA00023136"/>
    </source>
</evidence>
<dbReference type="Pfam" id="PF01292">
    <property type="entry name" value="Ni_hydr_CYTB"/>
    <property type="match status" value="1"/>
</dbReference>
<dbReference type="Gene3D" id="1.20.950.20">
    <property type="entry name" value="Transmembrane di-heme cytochromes, Chain C"/>
    <property type="match status" value="2"/>
</dbReference>
<evidence type="ECO:0000256" key="1">
    <source>
        <dbReference type="ARBA" id="ARBA00001970"/>
    </source>
</evidence>
<dbReference type="GO" id="GO:0020037">
    <property type="term" value="F:heme binding"/>
    <property type="evidence" value="ECO:0007669"/>
    <property type="project" value="TreeGrafter"/>
</dbReference>
<comment type="caution">
    <text evidence="15">The sequence shown here is derived from an EMBL/GenBank/DDBJ whole genome shotgun (WGS) entry which is preliminary data.</text>
</comment>
<feature type="domain" description="Cytochrome b561 bacterial/Ni-hydrogenase" evidence="14">
    <location>
        <begin position="6"/>
        <end position="176"/>
    </location>
</feature>
<feature type="transmembrane region" description="Helical" evidence="13">
    <location>
        <begin position="143"/>
        <end position="165"/>
    </location>
</feature>
<keyword evidence="9 13" id="KW-1133">Transmembrane helix</keyword>
<evidence type="ECO:0000313" key="16">
    <source>
        <dbReference type="Proteomes" id="UP000232163"/>
    </source>
</evidence>
<evidence type="ECO:0000256" key="2">
    <source>
        <dbReference type="ARBA" id="ARBA00004651"/>
    </source>
</evidence>
<evidence type="ECO:0000256" key="3">
    <source>
        <dbReference type="ARBA" id="ARBA00022448"/>
    </source>
</evidence>
<comment type="subcellular location">
    <subcellularLocation>
        <location evidence="2">Cell membrane</location>
        <topology evidence="2">Multi-pass membrane protein</topology>
    </subcellularLocation>
</comment>
<dbReference type="SUPFAM" id="SSF81342">
    <property type="entry name" value="Transmembrane di-heme cytochromes"/>
    <property type="match status" value="1"/>
</dbReference>
<dbReference type="EMBL" id="MZMT01000014">
    <property type="protein sequence ID" value="PIO45805.1"/>
    <property type="molecule type" value="Genomic_DNA"/>
</dbReference>
<keyword evidence="8" id="KW-0249">Electron transport</keyword>
<organism evidence="15 16">
    <name type="scientific">Phyllobacterium zundukense</name>
    <dbReference type="NCBI Taxonomy" id="1867719"/>
    <lineage>
        <taxon>Bacteria</taxon>
        <taxon>Pseudomonadati</taxon>
        <taxon>Pseudomonadota</taxon>
        <taxon>Alphaproteobacteria</taxon>
        <taxon>Hyphomicrobiales</taxon>
        <taxon>Phyllobacteriaceae</taxon>
        <taxon>Phyllobacterium</taxon>
    </lineage>
</organism>
<feature type="transmembrane region" description="Helical" evidence="13">
    <location>
        <begin position="84"/>
        <end position="110"/>
    </location>
</feature>
<keyword evidence="11 13" id="KW-0472">Membrane</keyword>
<name>A0A2N9W237_9HYPH</name>
<evidence type="ECO:0000256" key="6">
    <source>
        <dbReference type="ARBA" id="ARBA00022692"/>
    </source>
</evidence>
<dbReference type="GO" id="GO:0046872">
    <property type="term" value="F:metal ion binding"/>
    <property type="evidence" value="ECO:0007669"/>
    <property type="project" value="UniProtKB-KW"/>
</dbReference>
<proteinExistence type="inferred from homology"/>
<keyword evidence="5" id="KW-0349">Heme</keyword>
<dbReference type="PANTHER" id="PTHR30529:SF1">
    <property type="entry name" value="CYTOCHROME B561 HOMOLOG 2"/>
    <property type="match status" value="1"/>
</dbReference>